<protein>
    <submittedName>
        <fullName evidence="1">Uncharacterized protein</fullName>
    </submittedName>
</protein>
<organism evidence="1 2">
    <name type="scientific">Bipolaris oryzae ATCC 44560</name>
    <dbReference type="NCBI Taxonomy" id="930090"/>
    <lineage>
        <taxon>Eukaryota</taxon>
        <taxon>Fungi</taxon>
        <taxon>Dikarya</taxon>
        <taxon>Ascomycota</taxon>
        <taxon>Pezizomycotina</taxon>
        <taxon>Dothideomycetes</taxon>
        <taxon>Pleosporomycetidae</taxon>
        <taxon>Pleosporales</taxon>
        <taxon>Pleosporineae</taxon>
        <taxon>Pleosporaceae</taxon>
        <taxon>Bipolaris</taxon>
    </lineage>
</organism>
<proteinExistence type="predicted"/>
<dbReference type="AlphaFoldDB" id="W6Z9X3"/>
<keyword evidence="2" id="KW-1185">Reference proteome</keyword>
<dbReference type="GeneID" id="19128068"/>
<dbReference type="OrthoDB" id="3682408at2759"/>
<evidence type="ECO:0000313" key="2">
    <source>
        <dbReference type="Proteomes" id="UP000054032"/>
    </source>
</evidence>
<dbReference type="RefSeq" id="XP_007686914.1">
    <property type="nucleotide sequence ID" value="XM_007688724.1"/>
</dbReference>
<reference evidence="1 2" key="1">
    <citation type="journal article" date="2013" name="PLoS Genet.">
        <title>Comparative genome structure, secondary metabolite, and effector coding capacity across Cochliobolus pathogens.</title>
        <authorList>
            <person name="Condon B.J."/>
            <person name="Leng Y."/>
            <person name="Wu D."/>
            <person name="Bushley K.E."/>
            <person name="Ohm R.A."/>
            <person name="Otillar R."/>
            <person name="Martin J."/>
            <person name="Schackwitz W."/>
            <person name="Grimwood J."/>
            <person name="MohdZainudin N."/>
            <person name="Xue C."/>
            <person name="Wang R."/>
            <person name="Manning V.A."/>
            <person name="Dhillon B."/>
            <person name="Tu Z.J."/>
            <person name="Steffenson B.J."/>
            <person name="Salamov A."/>
            <person name="Sun H."/>
            <person name="Lowry S."/>
            <person name="LaButti K."/>
            <person name="Han J."/>
            <person name="Copeland A."/>
            <person name="Lindquist E."/>
            <person name="Barry K."/>
            <person name="Schmutz J."/>
            <person name="Baker S.E."/>
            <person name="Ciuffetti L.M."/>
            <person name="Grigoriev I.V."/>
            <person name="Zhong S."/>
            <person name="Turgeon B.G."/>
        </authorList>
    </citation>
    <scope>NUCLEOTIDE SEQUENCE [LARGE SCALE GENOMIC DNA]</scope>
    <source>
        <strain evidence="1 2">ATCC 44560</strain>
    </source>
</reference>
<name>W6Z9X3_COCMI</name>
<accession>W6Z9X3</accession>
<dbReference type="Proteomes" id="UP000054032">
    <property type="component" value="Unassembled WGS sequence"/>
</dbReference>
<dbReference type="HOGENOM" id="CLU_2811959_0_0_1"/>
<dbReference type="KEGG" id="bor:COCMIDRAFT_92403"/>
<sequence>MFYGRTKHRREAHPLSVCAMRILRVRKAGTFVSTVHPSGISCTNSSFLCSSITHWVQGLTLFHPFET</sequence>
<gene>
    <name evidence="1" type="ORF">COCMIDRAFT_92403</name>
</gene>
<evidence type="ECO:0000313" key="1">
    <source>
        <dbReference type="EMBL" id="EUC46578.1"/>
    </source>
</evidence>
<dbReference type="EMBL" id="KI963964">
    <property type="protein sequence ID" value="EUC46578.1"/>
    <property type="molecule type" value="Genomic_DNA"/>
</dbReference>